<dbReference type="AlphaFoldDB" id="A0A2M6YUC7"/>
<evidence type="ECO:0000313" key="6">
    <source>
        <dbReference type="EMBL" id="PIU37099.1"/>
    </source>
</evidence>
<sequence length="155" mass="18254">MKFTSILLGLLVGTTFFILLPYFFLLLSIYLFLPIYSFFILKIFGIILILFGLCLFSYCSGLFFIFGKGTPAPIEPPKKLVVEGLYKYTRNPIYIGYFMILLGEFLFFGQFLLLIYFFLAIIGINMYAVFHEEPILKKRFGKSYKEYFKKIPRWL</sequence>
<comment type="caution">
    <text evidence="6">The sequence shown here is derived from an EMBL/GenBank/DDBJ whole genome shotgun (WGS) entry which is preliminary data.</text>
</comment>
<gene>
    <name evidence="6" type="ORF">COT02_02500</name>
</gene>
<dbReference type="GO" id="GO:0012505">
    <property type="term" value="C:endomembrane system"/>
    <property type="evidence" value="ECO:0007669"/>
    <property type="project" value="UniProtKB-SubCell"/>
</dbReference>
<organism evidence="6 7">
    <name type="scientific">Candidatus Roizmanbacteria bacterium CG07_land_8_20_14_0_80_34_15</name>
    <dbReference type="NCBI Taxonomy" id="1974849"/>
    <lineage>
        <taxon>Bacteria</taxon>
        <taxon>Candidatus Roizmaniibacteriota</taxon>
    </lineage>
</organism>
<evidence type="ECO:0008006" key="8">
    <source>
        <dbReference type="Google" id="ProtNLM"/>
    </source>
</evidence>
<keyword evidence="3 5" id="KW-1133">Transmembrane helix</keyword>
<feature type="transmembrane region" description="Helical" evidence="5">
    <location>
        <begin position="113"/>
        <end position="130"/>
    </location>
</feature>
<keyword evidence="2 5" id="KW-0812">Transmembrane</keyword>
<dbReference type="EMBL" id="PEWY01000068">
    <property type="protein sequence ID" value="PIU37099.1"/>
    <property type="molecule type" value="Genomic_DNA"/>
</dbReference>
<feature type="transmembrane region" description="Helical" evidence="5">
    <location>
        <begin position="39"/>
        <end position="67"/>
    </location>
</feature>
<name>A0A2M6YUC7_9BACT</name>
<keyword evidence="4 5" id="KW-0472">Membrane</keyword>
<dbReference type="Gene3D" id="1.20.120.1630">
    <property type="match status" value="1"/>
</dbReference>
<proteinExistence type="predicted"/>
<evidence type="ECO:0000256" key="4">
    <source>
        <dbReference type="ARBA" id="ARBA00023136"/>
    </source>
</evidence>
<comment type="subcellular location">
    <subcellularLocation>
        <location evidence="1">Endomembrane system</location>
        <topology evidence="1">Multi-pass membrane protein</topology>
    </subcellularLocation>
</comment>
<evidence type="ECO:0000256" key="5">
    <source>
        <dbReference type="SAM" id="Phobius"/>
    </source>
</evidence>
<reference evidence="7" key="1">
    <citation type="submission" date="2017-09" db="EMBL/GenBank/DDBJ databases">
        <title>Depth-based differentiation of microbial function through sediment-hosted aquifers and enrichment of novel symbionts in the deep terrestrial subsurface.</title>
        <authorList>
            <person name="Probst A.J."/>
            <person name="Ladd B."/>
            <person name="Jarett J.K."/>
            <person name="Geller-Mcgrath D.E."/>
            <person name="Sieber C.M.K."/>
            <person name="Emerson J.B."/>
            <person name="Anantharaman K."/>
            <person name="Thomas B.C."/>
            <person name="Malmstrom R."/>
            <person name="Stieglmeier M."/>
            <person name="Klingl A."/>
            <person name="Woyke T."/>
            <person name="Ryan C.M."/>
            <person name="Banfield J.F."/>
        </authorList>
    </citation>
    <scope>NUCLEOTIDE SEQUENCE [LARGE SCALE GENOMIC DNA]</scope>
</reference>
<dbReference type="InterPro" id="IPR007318">
    <property type="entry name" value="Phopholipid_MeTrfase"/>
</dbReference>
<feature type="transmembrane region" description="Helical" evidence="5">
    <location>
        <begin position="7"/>
        <end position="33"/>
    </location>
</feature>
<evidence type="ECO:0000256" key="1">
    <source>
        <dbReference type="ARBA" id="ARBA00004127"/>
    </source>
</evidence>
<dbReference type="Pfam" id="PF04191">
    <property type="entry name" value="PEMT"/>
    <property type="match status" value="1"/>
</dbReference>
<evidence type="ECO:0000313" key="7">
    <source>
        <dbReference type="Proteomes" id="UP000230184"/>
    </source>
</evidence>
<evidence type="ECO:0000256" key="2">
    <source>
        <dbReference type="ARBA" id="ARBA00022692"/>
    </source>
</evidence>
<protein>
    <recommendedName>
        <fullName evidence="8">Isoprenylcysteine carboxylmethyltransferase family protein</fullName>
    </recommendedName>
</protein>
<dbReference type="Proteomes" id="UP000230184">
    <property type="component" value="Unassembled WGS sequence"/>
</dbReference>
<accession>A0A2M6YUC7</accession>
<evidence type="ECO:0000256" key="3">
    <source>
        <dbReference type="ARBA" id="ARBA00022989"/>
    </source>
</evidence>